<evidence type="ECO:0000313" key="2">
    <source>
        <dbReference type="Proteomes" id="UP000184245"/>
    </source>
</evidence>
<protein>
    <submittedName>
        <fullName evidence="1">Uncharacterized protein</fullName>
    </submittedName>
</protein>
<accession>A0A1M4V5Y4</accession>
<proteinExistence type="predicted"/>
<gene>
    <name evidence="1" type="ORF">SAMN02745158_01143</name>
</gene>
<evidence type="ECO:0000313" key="1">
    <source>
        <dbReference type="EMBL" id="SHE64384.1"/>
    </source>
</evidence>
<dbReference type="STRING" id="1122155.SAMN02745158_01143"/>
<dbReference type="OrthoDB" id="1837370at2"/>
<organism evidence="1 2">
    <name type="scientific">Lactonifactor longoviformis DSM 17459</name>
    <dbReference type="NCBI Taxonomy" id="1122155"/>
    <lineage>
        <taxon>Bacteria</taxon>
        <taxon>Bacillati</taxon>
        <taxon>Bacillota</taxon>
        <taxon>Clostridia</taxon>
        <taxon>Eubacteriales</taxon>
        <taxon>Clostridiaceae</taxon>
        <taxon>Lactonifactor</taxon>
    </lineage>
</organism>
<keyword evidence="2" id="KW-1185">Reference proteome</keyword>
<dbReference type="EMBL" id="FQVI01000003">
    <property type="protein sequence ID" value="SHE64384.1"/>
    <property type="molecule type" value="Genomic_DNA"/>
</dbReference>
<dbReference type="RefSeq" id="WP_072849757.1">
    <property type="nucleotide sequence ID" value="NZ_FQVI01000003.1"/>
</dbReference>
<reference evidence="1 2" key="1">
    <citation type="submission" date="2016-11" db="EMBL/GenBank/DDBJ databases">
        <authorList>
            <person name="Jaros S."/>
            <person name="Januszkiewicz K."/>
            <person name="Wedrychowicz H."/>
        </authorList>
    </citation>
    <scope>NUCLEOTIDE SEQUENCE [LARGE SCALE GENOMIC DNA]</scope>
    <source>
        <strain evidence="1 2">DSM 17459</strain>
    </source>
</reference>
<name>A0A1M4V5Y4_9CLOT</name>
<dbReference type="Proteomes" id="UP000184245">
    <property type="component" value="Unassembled WGS sequence"/>
</dbReference>
<sequence>MINRRIAYEAKRKLEFAPDFGEPVSLLTELADSLSMEYCNHPETYKNDKDRVIWLEYPYFCFDCDTFFEEYGVLLASIEKDIHVKVYGMADKLELGELAAEFTDEKNIRYRKRNSSGSDFESIRSLCIEIEAKSTEQYEALWELFSHMDYRQDYAAVNRKKWKDMGEDWTEKDPDTYFAYLQLREEQGEFFLNILTLEQKKELWTVYLEEGVSPVEFEYLNDAIGRDWEINIFEWNLALQMAVSQAGISVLYEKDDFRILDRQGRRIWMDYRSSAAAEKLFLKLLFPAVPRTN</sequence>
<dbReference type="AlphaFoldDB" id="A0A1M4V5Y4"/>